<protein>
    <submittedName>
        <fullName evidence="8">Transmembrane amino acid transporter</fullName>
    </submittedName>
</protein>
<evidence type="ECO:0000256" key="2">
    <source>
        <dbReference type="ARBA" id="ARBA00008066"/>
    </source>
</evidence>
<feature type="transmembrane region" description="Helical" evidence="6">
    <location>
        <begin position="359"/>
        <end position="379"/>
    </location>
</feature>
<dbReference type="GO" id="GO:0015179">
    <property type="term" value="F:L-amino acid transmembrane transporter activity"/>
    <property type="evidence" value="ECO:0007669"/>
    <property type="project" value="TreeGrafter"/>
</dbReference>
<keyword evidence="5 6" id="KW-0472">Membrane</keyword>
<evidence type="ECO:0000256" key="4">
    <source>
        <dbReference type="ARBA" id="ARBA00022989"/>
    </source>
</evidence>
<comment type="subcellular location">
    <subcellularLocation>
        <location evidence="1">Membrane</location>
        <topology evidence="1">Multi-pass membrane protein</topology>
    </subcellularLocation>
</comment>
<keyword evidence="9" id="KW-1185">Reference proteome</keyword>
<feature type="domain" description="Amino acid transporter transmembrane" evidence="7">
    <location>
        <begin position="55"/>
        <end position="449"/>
    </location>
</feature>
<dbReference type="AlphaFoldDB" id="A0A2T2P0L4"/>
<evidence type="ECO:0000256" key="1">
    <source>
        <dbReference type="ARBA" id="ARBA00004141"/>
    </source>
</evidence>
<feature type="transmembrane region" description="Helical" evidence="6">
    <location>
        <begin position="236"/>
        <end position="256"/>
    </location>
</feature>
<dbReference type="Pfam" id="PF01490">
    <property type="entry name" value="Aa_trans"/>
    <property type="match status" value="1"/>
</dbReference>
<evidence type="ECO:0000259" key="7">
    <source>
        <dbReference type="Pfam" id="PF01490"/>
    </source>
</evidence>
<dbReference type="STRING" id="1448308.A0A2T2P0L4"/>
<sequence length="479" mass="51446">MTAQIISGIKKCPSHTHNGTTKTGSHTADAVWIGTPETGSHEIFRTDIDGVQFRTVSWQRAAVVFVKIQFAMSILSVPAALSTIGAIGGSLSVIGWSALNTYTAVILGDFRNNHPECHMLADMMGFLWGRIGRELVGAQIVIAQILITAGGIVSTSTAFNALSNHGACTVIFALVSAILITICSSIRTFSRLGWLTWFGFFTFFAAVFVFVVAVSIQDRPAAAPATGDFDLGFAAIAYPTFITGMITTANIFISTSGSSMYLPVISEMRRPQDYRKAAIWAGIIVGIMYLVFSMVTYRFCGVWLSTPAFGSAGTLFKKISYGIALPGLVIGVGIYQHVAAKYVFVRLLRDSKHLQANTVVHWSTWLGINLILGILGFVVAEAVPILNFLLGLAGSLCFAPFSLVFPALLWMYDFRAYRSGSVGQKAKFGFHALICLLGLFMVVAGTYGVAVSIRDAFASGFIARTFDCSDNSGSVGSVE</sequence>
<evidence type="ECO:0000313" key="8">
    <source>
        <dbReference type="EMBL" id="PSN71056.1"/>
    </source>
</evidence>
<feature type="transmembrane region" description="Helical" evidence="6">
    <location>
        <begin position="164"/>
        <end position="182"/>
    </location>
</feature>
<dbReference type="PANTHER" id="PTHR22950">
    <property type="entry name" value="AMINO ACID TRANSPORTER"/>
    <property type="match status" value="1"/>
</dbReference>
<dbReference type="EMBL" id="KZ678131">
    <property type="protein sequence ID" value="PSN71056.1"/>
    <property type="molecule type" value="Genomic_DNA"/>
</dbReference>
<feature type="transmembrane region" description="Helical" evidence="6">
    <location>
        <begin position="277"/>
        <end position="299"/>
    </location>
</feature>
<feature type="transmembrane region" description="Helical" evidence="6">
    <location>
        <begin position="131"/>
        <end position="152"/>
    </location>
</feature>
<dbReference type="FunFam" id="1.20.1740.10:FF:000039">
    <property type="entry name" value="Neutral amino acid transporter (Eurofung)"/>
    <property type="match status" value="1"/>
</dbReference>
<dbReference type="PANTHER" id="PTHR22950:SF697">
    <property type="entry name" value="AMINO ACID TRANSPORTER (EUROFUNG)"/>
    <property type="match status" value="1"/>
</dbReference>
<feature type="transmembrane region" description="Helical" evidence="6">
    <location>
        <begin position="64"/>
        <end position="87"/>
    </location>
</feature>
<feature type="transmembrane region" description="Helical" evidence="6">
    <location>
        <begin position="385"/>
        <end position="409"/>
    </location>
</feature>
<gene>
    <name evidence="8" type="ORF">BS50DRAFT_487403</name>
</gene>
<evidence type="ECO:0000313" key="9">
    <source>
        <dbReference type="Proteomes" id="UP000240883"/>
    </source>
</evidence>
<feature type="transmembrane region" description="Helical" evidence="6">
    <location>
        <begin position="430"/>
        <end position="450"/>
    </location>
</feature>
<name>A0A2T2P0L4_CORCC</name>
<organism evidence="8 9">
    <name type="scientific">Corynespora cassiicola Philippines</name>
    <dbReference type="NCBI Taxonomy" id="1448308"/>
    <lineage>
        <taxon>Eukaryota</taxon>
        <taxon>Fungi</taxon>
        <taxon>Dikarya</taxon>
        <taxon>Ascomycota</taxon>
        <taxon>Pezizomycotina</taxon>
        <taxon>Dothideomycetes</taxon>
        <taxon>Pleosporomycetidae</taxon>
        <taxon>Pleosporales</taxon>
        <taxon>Corynesporascaceae</taxon>
        <taxon>Corynespora</taxon>
    </lineage>
</organism>
<feature type="transmembrane region" description="Helical" evidence="6">
    <location>
        <begin position="194"/>
        <end position="216"/>
    </location>
</feature>
<keyword evidence="4 6" id="KW-1133">Transmembrane helix</keyword>
<dbReference type="OrthoDB" id="3162524at2759"/>
<evidence type="ECO:0000256" key="6">
    <source>
        <dbReference type="SAM" id="Phobius"/>
    </source>
</evidence>
<reference evidence="8 9" key="1">
    <citation type="journal article" date="2018" name="Front. Microbiol.">
        <title>Genome-Wide Analysis of Corynespora cassiicola Leaf Fall Disease Putative Effectors.</title>
        <authorList>
            <person name="Lopez D."/>
            <person name="Ribeiro S."/>
            <person name="Label P."/>
            <person name="Fumanal B."/>
            <person name="Venisse J.S."/>
            <person name="Kohler A."/>
            <person name="de Oliveira R.R."/>
            <person name="Labutti K."/>
            <person name="Lipzen A."/>
            <person name="Lail K."/>
            <person name="Bauer D."/>
            <person name="Ohm R.A."/>
            <person name="Barry K.W."/>
            <person name="Spatafora J."/>
            <person name="Grigoriev I.V."/>
            <person name="Martin F.M."/>
            <person name="Pujade-Renaud V."/>
        </authorList>
    </citation>
    <scope>NUCLEOTIDE SEQUENCE [LARGE SCALE GENOMIC DNA]</scope>
    <source>
        <strain evidence="8 9">Philippines</strain>
    </source>
</reference>
<keyword evidence="3 6" id="KW-0812">Transmembrane</keyword>
<comment type="similarity">
    <text evidence="2">Belongs to the amino acid/polyamine transporter 2 family.</text>
</comment>
<evidence type="ECO:0000256" key="5">
    <source>
        <dbReference type="ARBA" id="ARBA00023136"/>
    </source>
</evidence>
<evidence type="ECO:0000256" key="3">
    <source>
        <dbReference type="ARBA" id="ARBA00022692"/>
    </source>
</evidence>
<feature type="transmembrane region" description="Helical" evidence="6">
    <location>
        <begin position="319"/>
        <end position="338"/>
    </location>
</feature>
<dbReference type="GO" id="GO:0016020">
    <property type="term" value="C:membrane"/>
    <property type="evidence" value="ECO:0007669"/>
    <property type="project" value="UniProtKB-SubCell"/>
</dbReference>
<dbReference type="Proteomes" id="UP000240883">
    <property type="component" value="Unassembled WGS sequence"/>
</dbReference>
<accession>A0A2T2P0L4</accession>
<proteinExistence type="inferred from homology"/>
<dbReference type="InterPro" id="IPR013057">
    <property type="entry name" value="AA_transpt_TM"/>
</dbReference>